<dbReference type="PANTHER" id="PTHR35279:SF1">
    <property type="entry name" value="ARABINANASE_LEVANSUCRASE_INVERTASE"/>
    <property type="match status" value="1"/>
</dbReference>
<dbReference type="AlphaFoldDB" id="A0A290Q9W7"/>
<accession>A0A290Q9W7</accession>
<feature type="chain" id="PRO_5013103927" evidence="1">
    <location>
        <begin position="32"/>
        <end position="397"/>
    </location>
</feature>
<dbReference type="RefSeq" id="WP_096056945.1">
    <property type="nucleotide sequence ID" value="NZ_CP023344.1"/>
</dbReference>
<evidence type="ECO:0000256" key="1">
    <source>
        <dbReference type="SAM" id="SignalP"/>
    </source>
</evidence>
<dbReference type="EMBL" id="CP023344">
    <property type="protein sequence ID" value="ATC65314.1"/>
    <property type="molecule type" value="Genomic_DNA"/>
</dbReference>
<organism evidence="2 3">
    <name type="scientific">Nibricoccus aquaticus</name>
    <dbReference type="NCBI Taxonomy" id="2576891"/>
    <lineage>
        <taxon>Bacteria</taxon>
        <taxon>Pseudomonadati</taxon>
        <taxon>Verrucomicrobiota</taxon>
        <taxon>Opitutia</taxon>
        <taxon>Opitutales</taxon>
        <taxon>Opitutaceae</taxon>
        <taxon>Nibricoccus</taxon>
    </lineage>
</organism>
<keyword evidence="1" id="KW-0732">Signal</keyword>
<name>A0A290Q9W7_9BACT</name>
<keyword evidence="3" id="KW-1185">Reference proteome</keyword>
<dbReference type="InterPro" id="IPR023296">
    <property type="entry name" value="Glyco_hydro_beta-prop_sf"/>
</dbReference>
<evidence type="ECO:0000313" key="3">
    <source>
        <dbReference type="Proteomes" id="UP000217265"/>
    </source>
</evidence>
<sequence length="397" mass="44292">MSSRFSTARPLALLAASLALLPLARASTATASSSSESPAPAPATRTVIPFPAAKPRLVKSAVMQQIYDEVKTPFKYGVILKPEDGELIDCPNVFRHGGRWYMMFVANKDKVGYETHLAVSDDLLHWTRLGKILPFSKQGWDAWQGDGGLALYDTKWDGSHELAKHDGKYWLSYIGGAQQGYEPDPLAIGLANTDDPTAIKEWSRLPENPVLSPHQPDVRDFEHTTLYKSAIIRDEQRTLGAPFVMFYNGKSPLRGIETIGIAISDDLRNWRRFGHGPVVANIGTSAWAISGDPQITKIGDAWVMFYFGAFYKPKAFDTFAVSYDLVHWTKWEGPHLIEPSEPYDKDFAHKPWIMKHDGVVYHFYCAVGEQGRVIALAASQDLRTREANATDAKTEKH</sequence>
<gene>
    <name evidence="2" type="ORF">CMV30_15930</name>
</gene>
<dbReference type="KEGG" id="vbh:CMV30_15930"/>
<dbReference type="SUPFAM" id="SSF75005">
    <property type="entry name" value="Arabinanase/levansucrase/invertase"/>
    <property type="match status" value="2"/>
</dbReference>
<dbReference type="Proteomes" id="UP000217265">
    <property type="component" value="Chromosome"/>
</dbReference>
<feature type="signal peptide" evidence="1">
    <location>
        <begin position="1"/>
        <end position="31"/>
    </location>
</feature>
<proteinExistence type="predicted"/>
<evidence type="ECO:0000313" key="2">
    <source>
        <dbReference type="EMBL" id="ATC65314.1"/>
    </source>
</evidence>
<dbReference type="PANTHER" id="PTHR35279">
    <property type="match status" value="1"/>
</dbReference>
<reference evidence="2 3" key="1">
    <citation type="submission" date="2017-09" db="EMBL/GenBank/DDBJ databases">
        <title>Complete genome sequence of Verrucomicrobial strain HZ-65, isolated from freshwater.</title>
        <authorList>
            <person name="Choi A."/>
        </authorList>
    </citation>
    <scope>NUCLEOTIDE SEQUENCE [LARGE SCALE GENOMIC DNA]</scope>
    <source>
        <strain evidence="2 3">HZ-65</strain>
    </source>
</reference>
<protein>
    <submittedName>
        <fullName evidence="2">Glycosylase</fullName>
    </submittedName>
</protein>
<dbReference type="Gene3D" id="2.115.10.20">
    <property type="entry name" value="Glycosyl hydrolase domain, family 43"/>
    <property type="match status" value="2"/>
</dbReference>